<keyword evidence="2" id="KW-1133">Transmembrane helix</keyword>
<dbReference type="Proteomes" id="UP000663854">
    <property type="component" value="Unassembled WGS sequence"/>
</dbReference>
<name>A0A813Y3G6_9BILA</name>
<accession>A0A813Y3G6</accession>
<proteinExistence type="predicted"/>
<evidence type="ECO:0000313" key="5">
    <source>
        <dbReference type="Proteomes" id="UP000663870"/>
    </source>
</evidence>
<dbReference type="Gene3D" id="2.60.120.260">
    <property type="entry name" value="Galactose-binding domain-like"/>
    <property type="match status" value="1"/>
</dbReference>
<reference evidence="4" key="1">
    <citation type="submission" date="2021-02" db="EMBL/GenBank/DDBJ databases">
        <authorList>
            <person name="Nowell W R."/>
        </authorList>
    </citation>
    <scope>NUCLEOTIDE SEQUENCE</scope>
</reference>
<feature type="compositionally biased region" description="Polar residues" evidence="1">
    <location>
        <begin position="1"/>
        <end position="13"/>
    </location>
</feature>
<keyword evidence="2" id="KW-0812">Transmembrane</keyword>
<gene>
    <name evidence="4" type="ORF">JXQ802_LOCUS7840</name>
    <name evidence="3" type="ORF">PYM288_LOCUS7204</name>
</gene>
<comment type="caution">
    <text evidence="4">The sequence shown here is derived from an EMBL/GenBank/DDBJ whole genome shotgun (WGS) entry which is preliminary data.</text>
</comment>
<keyword evidence="5" id="KW-1185">Reference proteome</keyword>
<dbReference type="Proteomes" id="UP000663870">
    <property type="component" value="Unassembled WGS sequence"/>
</dbReference>
<sequence length="403" mass="45843">MKISRDFSQTTIERISRKKSSKRLYSEKQNIKQHLHLNRSKRRRSKRMQSNVIHQLSSNRDFSSNVSRYRRSALSSNMSQTLINWKQNNINNNIQDNRISTPTKKEKNQLILSNLVRDCLPINSIINSTTYFDMSNTHRFLSRNHQINPINSEVLFKDDFILHTDERNRKKKKKKKFNLSLCKLSLCILILFLIIGCIIGVVIYIQQIQTQLLYRQVSMFNDLIAIANKISLTAVTTTTQISICTTGGITCPTPILSWSRTNNCTRSSSSYVYYSCCYLAVSTQLTIQFQLQEQVSHWYIDEVSMIQSNGELIINGGFESNLTGWTVIPSTNLSVTSYAHVAPGAARFGSAYLYSEAVSGPDYIKQTFNVVQGQNVNVSFWWLDEGGVGGANDICEGIVTLTP</sequence>
<feature type="region of interest" description="Disordered" evidence="1">
    <location>
        <begin position="1"/>
        <end position="24"/>
    </location>
</feature>
<evidence type="ECO:0000256" key="1">
    <source>
        <dbReference type="SAM" id="MobiDB-lite"/>
    </source>
</evidence>
<dbReference type="EMBL" id="CAJNOH010000085">
    <property type="protein sequence ID" value="CAF0853960.1"/>
    <property type="molecule type" value="Genomic_DNA"/>
</dbReference>
<feature type="transmembrane region" description="Helical" evidence="2">
    <location>
        <begin position="177"/>
        <end position="205"/>
    </location>
</feature>
<keyword evidence="2" id="KW-0472">Membrane</keyword>
<dbReference type="EMBL" id="CAJNOL010000133">
    <property type="protein sequence ID" value="CAF0874495.1"/>
    <property type="molecule type" value="Genomic_DNA"/>
</dbReference>
<evidence type="ECO:0000313" key="4">
    <source>
        <dbReference type="EMBL" id="CAF0874495.1"/>
    </source>
</evidence>
<dbReference type="AlphaFoldDB" id="A0A813Y3G6"/>
<organism evidence="4 5">
    <name type="scientific">Rotaria sordida</name>
    <dbReference type="NCBI Taxonomy" id="392033"/>
    <lineage>
        <taxon>Eukaryota</taxon>
        <taxon>Metazoa</taxon>
        <taxon>Spiralia</taxon>
        <taxon>Gnathifera</taxon>
        <taxon>Rotifera</taxon>
        <taxon>Eurotatoria</taxon>
        <taxon>Bdelloidea</taxon>
        <taxon>Philodinida</taxon>
        <taxon>Philodinidae</taxon>
        <taxon>Rotaria</taxon>
    </lineage>
</organism>
<evidence type="ECO:0000256" key="2">
    <source>
        <dbReference type="SAM" id="Phobius"/>
    </source>
</evidence>
<protein>
    <submittedName>
        <fullName evidence="4">Uncharacterized protein</fullName>
    </submittedName>
</protein>
<evidence type="ECO:0000313" key="3">
    <source>
        <dbReference type="EMBL" id="CAF0853960.1"/>
    </source>
</evidence>